<accession>B7QJN4</accession>
<reference evidence="5" key="2">
    <citation type="submission" date="2020-05" db="UniProtKB">
        <authorList>
            <consortium name="EnsemblMetazoa"/>
        </authorList>
    </citation>
    <scope>IDENTIFICATION</scope>
    <source>
        <strain evidence="5">wikel</strain>
    </source>
</reference>
<dbReference type="Proteomes" id="UP000001555">
    <property type="component" value="Unassembled WGS sequence"/>
</dbReference>
<dbReference type="VEuPathDB" id="VectorBase:ISCP_022256"/>
<dbReference type="AlphaFoldDB" id="B7QJN4"/>
<keyword evidence="1" id="KW-0238">DNA-binding</keyword>
<feature type="domain" description="BHLH" evidence="3">
    <location>
        <begin position="295"/>
        <end position="347"/>
    </location>
</feature>
<evidence type="ECO:0000256" key="1">
    <source>
        <dbReference type="ARBA" id="ARBA00023125"/>
    </source>
</evidence>
<dbReference type="SUPFAM" id="SSF47459">
    <property type="entry name" value="HLH, helix-loop-helix DNA-binding domain"/>
    <property type="match status" value="1"/>
</dbReference>
<dbReference type="GO" id="GO:0006357">
    <property type="term" value="P:regulation of transcription by RNA polymerase II"/>
    <property type="evidence" value="ECO:0000318"/>
    <property type="project" value="GO_Central"/>
</dbReference>
<feature type="compositionally biased region" description="Basic residues" evidence="2">
    <location>
        <begin position="179"/>
        <end position="218"/>
    </location>
</feature>
<protein>
    <submittedName>
        <fullName evidence="4 5">REF-cotransformation assay oncogene, putative</fullName>
    </submittedName>
</protein>
<organism>
    <name type="scientific">Ixodes scapularis</name>
    <name type="common">Black-legged tick</name>
    <name type="synonym">Deer tick</name>
    <dbReference type="NCBI Taxonomy" id="6945"/>
    <lineage>
        <taxon>Eukaryota</taxon>
        <taxon>Metazoa</taxon>
        <taxon>Ecdysozoa</taxon>
        <taxon>Arthropoda</taxon>
        <taxon>Chelicerata</taxon>
        <taxon>Arachnida</taxon>
        <taxon>Acari</taxon>
        <taxon>Parasitiformes</taxon>
        <taxon>Ixodida</taxon>
        <taxon>Ixodoidea</taxon>
        <taxon>Ixodidae</taxon>
        <taxon>Ixodinae</taxon>
        <taxon>Ixodes</taxon>
    </lineage>
</organism>
<name>B7QJN4_IXOSC</name>
<dbReference type="InterPro" id="IPR002418">
    <property type="entry name" value="Tscrpt_reg_Myc"/>
</dbReference>
<dbReference type="InterPro" id="IPR050433">
    <property type="entry name" value="Myc_transcription_factors"/>
</dbReference>
<evidence type="ECO:0000313" key="4">
    <source>
        <dbReference type="EMBL" id="EEC19056.1"/>
    </source>
</evidence>
<dbReference type="InterPro" id="IPR036638">
    <property type="entry name" value="HLH_DNA-bd_sf"/>
</dbReference>
<dbReference type="VEuPathDB" id="VectorBase:ISCI023000"/>
<dbReference type="PRINTS" id="PR00044">
    <property type="entry name" value="LEUZIPPRMYC"/>
</dbReference>
<evidence type="ECO:0000256" key="2">
    <source>
        <dbReference type="SAM" id="MobiDB-lite"/>
    </source>
</evidence>
<keyword evidence="6" id="KW-1185">Reference proteome</keyword>
<evidence type="ECO:0000313" key="5">
    <source>
        <dbReference type="EnsemblMetazoa" id="ISCW023000-PA"/>
    </source>
</evidence>
<dbReference type="Pfam" id="PF01056">
    <property type="entry name" value="Myc_N"/>
    <property type="match status" value="1"/>
</dbReference>
<reference evidence="4 6" key="1">
    <citation type="submission" date="2008-03" db="EMBL/GenBank/DDBJ databases">
        <title>Annotation of Ixodes scapularis.</title>
        <authorList>
            <consortium name="Ixodes scapularis Genome Project Consortium"/>
            <person name="Caler E."/>
            <person name="Hannick L.I."/>
            <person name="Bidwell S."/>
            <person name="Joardar V."/>
            <person name="Thiagarajan M."/>
            <person name="Amedeo P."/>
            <person name="Galinsky K.J."/>
            <person name="Schobel S."/>
            <person name="Inman J."/>
            <person name="Hostetler J."/>
            <person name="Miller J."/>
            <person name="Hammond M."/>
            <person name="Megy K."/>
            <person name="Lawson D."/>
            <person name="Kodira C."/>
            <person name="Sutton G."/>
            <person name="Meyer J."/>
            <person name="Hill C.A."/>
            <person name="Birren B."/>
            <person name="Nene V."/>
            <person name="Collins F."/>
            <person name="Alarcon-Chaidez F."/>
            <person name="Wikel S."/>
            <person name="Strausberg R."/>
        </authorList>
    </citation>
    <scope>NUCLEOTIDE SEQUENCE [LARGE SCALE GENOMIC DNA]</scope>
    <source>
        <strain evidence="6">Wikel</strain>
    </source>
</reference>
<dbReference type="PaxDb" id="6945-B7QJN4"/>
<dbReference type="Pfam" id="PF00010">
    <property type="entry name" value="HLH"/>
    <property type="match status" value="1"/>
</dbReference>
<feature type="non-terminal residue" evidence="4">
    <location>
        <position position="1"/>
    </location>
</feature>
<dbReference type="PROSITE" id="PS50888">
    <property type="entry name" value="BHLH"/>
    <property type="match status" value="1"/>
</dbReference>
<dbReference type="OrthoDB" id="6516127at2759"/>
<proteinExistence type="predicted"/>
<dbReference type="GO" id="GO:0000978">
    <property type="term" value="F:RNA polymerase II cis-regulatory region sequence-specific DNA binding"/>
    <property type="evidence" value="ECO:0000318"/>
    <property type="project" value="GO_Central"/>
</dbReference>
<feature type="compositionally biased region" description="Polar residues" evidence="2">
    <location>
        <begin position="232"/>
        <end position="247"/>
    </location>
</feature>
<dbReference type="PANTHER" id="PTHR45851">
    <property type="entry name" value="MYC PROTO-ONCOGENE"/>
    <property type="match status" value="1"/>
</dbReference>
<dbReference type="HOGENOM" id="CLU_052560_0_0_1"/>
<feature type="compositionally biased region" description="Basic and acidic residues" evidence="2">
    <location>
        <begin position="291"/>
        <end position="309"/>
    </location>
</feature>
<dbReference type="VEuPathDB" id="VectorBase:ISCW023000"/>
<dbReference type="InterPro" id="IPR011598">
    <property type="entry name" value="bHLH_dom"/>
</dbReference>
<gene>
    <name evidence="4" type="ORF">IscW_ISCW023000</name>
</gene>
<dbReference type="SMART" id="SM00353">
    <property type="entry name" value="HLH"/>
    <property type="match status" value="1"/>
</dbReference>
<dbReference type="InterPro" id="IPR012682">
    <property type="entry name" value="Tscrpt_reg_Myc_N"/>
</dbReference>
<evidence type="ECO:0000313" key="6">
    <source>
        <dbReference type="Proteomes" id="UP000001555"/>
    </source>
</evidence>
<dbReference type="FunFam" id="4.10.280.10:FF:000019">
    <property type="entry name" value="Myc proto-oncogene protein"/>
    <property type="match status" value="1"/>
</dbReference>
<dbReference type="GO" id="GO:0000981">
    <property type="term" value="F:DNA-binding transcription factor activity, RNA polymerase II-specific"/>
    <property type="evidence" value="ECO:0000318"/>
    <property type="project" value="GO_Central"/>
</dbReference>
<evidence type="ECO:0000259" key="3">
    <source>
        <dbReference type="PROSITE" id="PS50888"/>
    </source>
</evidence>
<feature type="region of interest" description="Disordered" evidence="2">
    <location>
        <begin position="171"/>
        <end position="309"/>
    </location>
</feature>
<dbReference type="CDD" id="cd11400">
    <property type="entry name" value="bHLHzip_Myc"/>
    <property type="match status" value="1"/>
</dbReference>
<dbReference type="Gene3D" id="4.10.280.10">
    <property type="entry name" value="Helix-loop-helix DNA-binding domain"/>
    <property type="match status" value="1"/>
</dbReference>
<dbReference type="EnsemblMetazoa" id="ISCW023000-RA">
    <property type="protein sequence ID" value="ISCW023000-PA"/>
    <property type="gene ID" value="ISCW023000"/>
</dbReference>
<dbReference type="EMBL" id="ABJB010160346">
    <property type="status" value="NOT_ANNOTATED_CDS"/>
    <property type="molecule type" value="Genomic_DNA"/>
</dbReference>
<dbReference type="STRING" id="6945.B7QJN4"/>
<sequence>YNLMEEFSSIPAPSDDIWKKFELLPTPPRSPDRSDDKIFDDHEDIVDEILRSDVELFKPRDSPVGWSSKTQTGELLHDCMWAGECAVNCTQKAAREKQDCNGVIVLKSTSSCEKCEPYECMGDAVATRCVDPSAVLAYTPLSDHCYHQPTLSTDSSIINDVCLSSAAASAQTAPSSATAHHRAATSRSARGHHYHPQQAHHHQRHHQQHHSQQNHHHQQPTSPPASRTTSSGRVVTPSQKLLSNGSASRRKPSPRIETGRGSRARPPAASEEVAPRREDLYASSCSSSDNPEDHERRKEHNSMERKRRDDLRSAFQHLRLMVPSLRDNPKAPKVMILNRAADHARELTSQSASVEDALRKEVHRQRALRKRLAQLQQRNRKQR</sequence>
<dbReference type="EMBL" id="DS953432">
    <property type="protein sequence ID" value="EEC19056.1"/>
    <property type="molecule type" value="Genomic_DNA"/>
</dbReference>
<dbReference type="GO" id="GO:0046983">
    <property type="term" value="F:protein dimerization activity"/>
    <property type="evidence" value="ECO:0007669"/>
    <property type="project" value="InterPro"/>
</dbReference>